<gene>
    <name evidence="2" type="ORF">HOQ43_11610</name>
</gene>
<keyword evidence="1" id="KW-0175">Coiled coil</keyword>
<evidence type="ECO:0000313" key="3">
    <source>
        <dbReference type="Proteomes" id="UP000574690"/>
    </source>
</evidence>
<feature type="coiled-coil region" evidence="1">
    <location>
        <begin position="23"/>
        <end position="57"/>
    </location>
</feature>
<accession>A0A850CB03</accession>
<organism evidence="2 3">
    <name type="scientific">Glycomyces artemisiae</name>
    <dbReference type="NCBI Taxonomy" id="1076443"/>
    <lineage>
        <taxon>Bacteria</taxon>
        <taxon>Bacillati</taxon>
        <taxon>Actinomycetota</taxon>
        <taxon>Actinomycetes</taxon>
        <taxon>Glycomycetales</taxon>
        <taxon>Glycomycetaceae</taxon>
        <taxon>Glycomyces</taxon>
    </lineage>
</organism>
<proteinExistence type="predicted"/>
<comment type="caution">
    <text evidence="2">The sequence shown here is derived from an EMBL/GenBank/DDBJ whole genome shotgun (WGS) entry which is preliminary data.</text>
</comment>
<dbReference type="PROSITE" id="PS51257">
    <property type="entry name" value="PROKAR_LIPOPROTEIN"/>
    <property type="match status" value="1"/>
</dbReference>
<evidence type="ECO:0000313" key="2">
    <source>
        <dbReference type="EMBL" id="NUQ89096.1"/>
    </source>
</evidence>
<name>A0A850CB03_9ACTN</name>
<sequence>MRQRIAFVLALPLAASGCTLFEREEEELDYGEYAEQLTDTRNESARLTGELDAAEARIVQECLEAQGFEVHNPDEFVSWDSGHHDTFMDEAPYAWFLPTVEEAELRGVWQWTNLDGAETLEDGVPWAAYEVYEDLRGYGMPEWFEEGAETPEFYTLGSREQFDWWAAYIGEDLARYQHGDLIGIEAEVDENGNQEGEQPPPGGCRRQMVEAVYADVEEARDEDFADWTYRPDMPFGDWEAMNERYADDTAGFEGDLIDCIEERGPVGWEFHRGHLRIHDFLYESGEGQNARFSFEDGAGAWPDPADDVPDADDTQGWLDFERDLAVVFAECGDESGYRDAAEHAGQQAQLRYYLESEEAV</sequence>
<protein>
    <submittedName>
        <fullName evidence="2">Uncharacterized protein</fullName>
    </submittedName>
</protein>
<dbReference type="AlphaFoldDB" id="A0A850CB03"/>
<dbReference type="Proteomes" id="UP000574690">
    <property type="component" value="Unassembled WGS sequence"/>
</dbReference>
<evidence type="ECO:0000256" key="1">
    <source>
        <dbReference type="SAM" id="Coils"/>
    </source>
</evidence>
<feature type="non-terminal residue" evidence="2">
    <location>
        <position position="360"/>
    </location>
</feature>
<reference evidence="2 3" key="1">
    <citation type="submission" date="2020-05" db="EMBL/GenBank/DDBJ databases">
        <title>DNA-SIP metagenomic assembled genomes.</title>
        <authorList>
            <person name="Yu J."/>
        </authorList>
    </citation>
    <scope>NUCLEOTIDE SEQUENCE [LARGE SCALE GENOMIC DNA]</scope>
    <source>
        <strain evidence="2">Bin5.27</strain>
    </source>
</reference>
<dbReference type="EMBL" id="JABFXE010000475">
    <property type="protein sequence ID" value="NUQ89096.1"/>
    <property type="molecule type" value="Genomic_DNA"/>
</dbReference>